<accession>A0ABP0GYC6</accession>
<dbReference type="InterPro" id="IPR036179">
    <property type="entry name" value="Ig-like_dom_sf"/>
</dbReference>
<feature type="domain" description="Fibronectin type-III" evidence="5">
    <location>
        <begin position="841"/>
        <end position="940"/>
    </location>
</feature>
<reference evidence="6 7" key="1">
    <citation type="submission" date="2024-02" db="EMBL/GenBank/DDBJ databases">
        <authorList>
            <person name="Daric V."/>
            <person name="Darras S."/>
        </authorList>
    </citation>
    <scope>NUCLEOTIDE SEQUENCE [LARGE SCALE GENOMIC DNA]</scope>
</reference>
<dbReference type="Proteomes" id="UP001642483">
    <property type="component" value="Unassembled WGS sequence"/>
</dbReference>
<feature type="domain" description="Fibronectin type-III" evidence="5">
    <location>
        <begin position="738"/>
        <end position="835"/>
    </location>
</feature>
<dbReference type="PANTHER" id="PTHR14340">
    <property type="entry name" value="MICROFIBRIL-ASSOCIATED GLYCOPROTEIN 3"/>
    <property type="match status" value="1"/>
</dbReference>
<organism evidence="6 7">
    <name type="scientific">Clavelina lepadiformis</name>
    <name type="common">Light-bulb sea squirt</name>
    <name type="synonym">Ascidia lepadiformis</name>
    <dbReference type="NCBI Taxonomy" id="159417"/>
    <lineage>
        <taxon>Eukaryota</taxon>
        <taxon>Metazoa</taxon>
        <taxon>Chordata</taxon>
        <taxon>Tunicata</taxon>
        <taxon>Ascidiacea</taxon>
        <taxon>Aplousobranchia</taxon>
        <taxon>Clavelinidae</taxon>
        <taxon>Clavelina</taxon>
    </lineage>
</organism>
<feature type="domain" description="Fibronectin type-III" evidence="5">
    <location>
        <begin position="444"/>
        <end position="539"/>
    </location>
</feature>
<dbReference type="Pfam" id="PF07679">
    <property type="entry name" value="I-set"/>
    <property type="match status" value="6"/>
</dbReference>
<proteinExistence type="predicted"/>
<feature type="region of interest" description="Disordered" evidence="3">
    <location>
        <begin position="618"/>
        <end position="638"/>
    </location>
</feature>
<feature type="domain" description="Ig-like" evidence="4">
    <location>
        <begin position="638"/>
        <end position="731"/>
    </location>
</feature>
<keyword evidence="7" id="KW-1185">Reference proteome</keyword>
<comment type="caution">
    <text evidence="6">The sequence shown here is derived from an EMBL/GenBank/DDBJ whole genome shotgun (WGS) entry which is preliminary data.</text>
</comment>
<feature type="domain" description="Ig-like" evidence="4">
    <location>
        <begin position="1251"/>
        <end position="1339"/>
    </location>
</feature>
<dbReference type="InterPro" id="IPR036116">
    <property type="entry name" value="FN3_sf"/>
</dbReference>
<evidence type="ECO:0000256" key="3">
    <source>
        <dbReference type="SAM" id="MobiDB-lite"/>
    </source>
</evidence>
<gene>
    <name evidence="6" type="ORF">CVLEPA_LOCUS30066</name>
</gene>
<name>A0ABP0GYC6_CLALP</name>
<dbReference type="InterPro" id="IPR013098">
    <property type="entry name" value="Ig_I-set"/>
</dbReference>
<feature type="domain" description="Fibronectin type-III" evidence="5">
    <location>
        <begin position="248"/>
        <end position="339"/>
    </location>
</feature>
<dbReference type="InterPro" id="IPR003599">
    <property type="entry name" value="Ig_sub"/>
</dbReference>
<evidence type="ECO:0000256" key="2">
    <source>
        <dbReference type="ARBA" id="ARBA00023319"/>
    </source>
</evidence>
<dbReference type="InterPro" id="IPR003961">
    <property type="entry name" value="FN3_dom"/>
</dbReference>
<protein>
    <recommendedName>
        <fullName evidence="8">Titin</fullName>
    </recommendedName>
</protein>
<dbReference type="PROSITE" id="PS50835">
    <property type="entry name" value="IG_LIKE"/>
    <property type="match status" value="5"/>
</dbReference>
<evidence type="ECO:0000256" key="1">
    <source>
        <dbReference type="ARBA" id="ARBA00022737"/>
    </source>
</evidence>
<dbReference type="PROSITE" id="PS50853">
    <property type="entry name" value="FN3"/>
    <property type="match status" value="7"/>
</dbReference>
<dbReference type="InterPro" id="IPR003598">
    <property type="entry name" value="Ig_sub2"/>
</dbReference>
<feature type="domain" description="Ig-like" evidence="4">
    <location>
        <begin position="1041"/>
        <end position="1130"/>
    </location>
</feature>
<dbReference type="SMART" id="SM00409">
    <property type="entry name" value="IG"/>
    <property type="match status" value="6"/>
</dbReference>
<evidence type="ECO:0000313" key="6">
    <source>
        <dbReference type="EMBL" id="CAK8696741.1"/>
    </source>
</evidence>
<dbReference type="PANTHER" id="PTHR14340:SF9">
    <property type="entry name" value="FIBRONECTIN TYPE-III DOMAIN-CONTAINING PROTEIN"/>
    <property type="match status" value="1"/>
</dbReference>
<feature type="domain" description="Ig-like" evidence="4">
    <location>
        <begin position="20"/>
        <end position="114"/>
    </location>
</feature>
<evidence type="ECO:0008006" key="8">
    <source>
        <dbReference type="Google" id="ProtNLM"/>
    </source>
</evidence>
<dbReference type="SMART" id="SM00408">
    <property type="entry name" value="IGc2"/>
    <property type="match status" value="4"/>
</dbReference>
<feature type="domain" description="Fibronectin type-III" evidence="5">
    <location>
        <begin position="942"/>
        <end position="1037"/>
    </location>
</feature>
<keyword evidence="1" id="KW-0677">Repeat</keyword>
<sequence>MVLQTRLHDKPTELAAACQPLSKQLKTNHSKMSEIVVSKGGKATFACELPDSSFTGKWLQNGMPLQDDGKRILISQSDAEHTLVLTKTKKNDEGKIVFKTDKGNVEVPFELTVTEPPAIDPIKFESLAQELNDLKTGSPMVLRVPFSGASGITATWSFNGKKIRSYDKQFKIVTTSSETKLTLEDFQPEHCGKYEVLLENAFGNTKVPVEVALSNVSGVNFQTMTVPGETVQKSSTMIIEQQEIPSKPAGNVKFDNMSANHFILSFITTSKGGDVESYVVEKSSGGNNWEQCAVFKPGDKTVQVEGLVVGMRYTFRVKAKNAAGESEALESRAVTVQKPSNPPVLDAEVVEKIKGEKNLKSGKDFRLKIPYTGFPLPIAQWSKDGKKLTTKGRIVSETSDVDTSFTISGLNATDSGEFSLLLKNKEGSAKASFKIVIIDVPSPPVGPIEMTKVSAKEMSFSWKTPTADGGCSIDGYMIERKDTKSPGWTPLTKVDPDTLSYTATGLTQGLKYSYRVKACNSEGESKPLTSQLVLASGPPSPPTAPEPTKVSSTAISIAWKEPTCDGGSPVTAYYVEARQDGGEWFPVPSSAVKGTTASLENLTPESDYEFRVCGKNSTGKGDWGESKKPITAMDAPEPPVIPESVKESLAKPVNFKAGDEIFLKVPASGIPKPTTTWSHNGKELKDERAEAKVVKGVAQFRLVDAKRSDSGTYSVIVKNSEGEANADITVNVTGAPEAPGGPVKILKASSKLINIGWAPPSDDGGLHITQYVVEKTVCGTDDEWSRLGKVFSGEDLRMTTDHVEKGKSYKFRINASNNFGTSPYLISNDILAGDKYKPPAACEAPKISELTKSACVLSWPEPDDGGSAVTGYLVEMKRIGRRNWVPQNGGRLVHERTLKVKDLSQGNEYQFRITAENEGGSGPNGKESEIITAMDPIPPPSPPTDFQITDKTDKSVSFSWTSPSDLKSENFKGFAVERCLEGREQWEKCSTTPIRSSKFTVCGLKTGDKYKFRVRSYNDGGYSSSSGVNEFIEVKQLHEKPKISFDSSLGQVIEVVASGTLRLMASVSGKPTPTISWRKDGVDLDKRGVIQTQGGVTSLTIRNLAKSDSGVYTLDAHNPSGTIQKAVRLVVKDSPDPPCNIKLGEIQDDGSLLITWDPPKNDGGNAIKHYCLQKRDAYSRSFQTIKDKITGTNFHVRDLKPGCTYYFRIIAENDLGRGDGHQSNLLTVVQRRAPLRIERVQYGKINLNKAASINLALKPVSVKERSTAKFTCAVMGKPDPEITWYKDGVRLRANNKYSMRNHYGVCTLTISDCRHRDAGIYKCEALNPTGRACSEANLTVIAEKF</sequence>
<dbReference type="EMBL" id="CAWYQH010000163">
    <property type="protein sequence ID" value="CAK8696741.1"/>
    <property type="molecule type" value="Genomic_DNA"/>
</dbReference>
<evidence type="ECO:0000313" key="7">
    <source>
        <dbReference type="Proteomes" id="UP001642483"/>
    </source>
</evidence>
<dbReference type="PRINTS" id="PR00014">
    <property type="entry name" value="FNTYPEIII"/>
</dbReference>
<dbReference type="SUPFAM" id="SSF48726">
    <property type="entry name" value="Immunoglobulin"/>
    <property type="match status" value="6"/>
</dbReference>
<dbReference type="SUPFAM" id="SSF49265">
    <property type="entry name" value="Fibronectin type III"/>
    <property type="match status" value="5"/>
</dbReference>
<evidence type="ECO:0000259" key="5">
    <source>
        <dbReference type="PROSITE" id="PS50853"/>
    </source>
</evidence>
<dbReference type="Pfam" id="PF00041">
    <property type="entry name" value="fn3"/>
    <property type="match status" value="6"/>
</dbReference>
<feature type="domain" description="Fibronectin type-III" evidence="5">
    <location>
        <begin position="541"/>
        <end position="635"/>
    </location>
</feature>
<feature type="domain" description="Fibronectin type-III" evidence="5">
    <location>
        <begin position="1137"/>
        <end position="1233"/>
    </location>
</feature>
<dbReference type="Gene3D" id="2.60.40.10">
    <property type="entry name" value="Immunoglobulins"/>
    <property type="match status" value="13"/>
</dbReference>
<feature type="domain" description="Ig-like" evidence="4">
    <location>
        <begin position="117"/>
        <end position="214"/>
    </location>
</feature>
<dbReference type="CDD" id="cd00063">
    <property type="entry name" value="FN3"/>
    <property type="match status" value="7"/>
</dbReference>
<dbReference type="InterPro" id="IPR007110">
    <property type="entry name" value="Ig-like_dom"/>
</dbReference>
<dbReference type="InterPro" id="IPR013783">
    <property type="entry name" value="Ig-like_fold"/>
</dbReference>
<dbReference type="SMART" id="SM00060">
    <property type="entry name" value="FN3"/>
    <property type="match status" value="8"/>
</dbReference>
<evidence type="ECO:0000259" key="4">
    <source>
        <dbReference type="PROSITE" id="PS50835"/>
    </source>
</evidence>
<keyword evidence="2" id="KW-0393">Immunoglobulin domain</keyword>